<dbReference type="EMBL" id="KZ613822">
    <property type="protein sequence ID" value="PMD58473.1"/>
    <property type="molecule type" value="Genomic_DNA"/>
</dbReference>
<evidence type="ECO:0000313" key="4">
    <source>
        <dbReference type="EMBL" id="PMD58473.1"/>
    </source>
</evidence>
<dbReference type="AlphaFoldDB" id="A0A2J6T690"/>
<dbReference type="PANTHER" id="PTHR10039:SF15">
    <property type="entry name" value="NACHT DOMAIN-CONTAINING PROTEIN"/>
    <property type="match status" value="1"/>
</dbReference>
<dbReference type="OrthoDB" id="1577640at2759"/>
<reference evidence="4 5" key="1">
    <citation type="submission" date="2016-04" db="EMBL/GenBank/DDBJ databases">
        <title>A degradative enzymes factory behind the ericoid mycorrhizal symbiosis.</title>
        <authorList>
            <consortium name="DOE Joint Genome Institute"/>
            <person name="Martino E."/>
            <person name="Morin E."/>
            <person name="Grelet G."/>
            <person name="Kuo A."/>
            <person name="Kohler A."/>
            <person name="Daghino S."/>
            <person name="Barry K."/>
            <person name="Choi C."/>
            <person name="Cichocki N."/>
            <person name="Clum A."/>
            <person name="Copeland A."/>
            <person name="Hainaut M."/>
            <person name="Haridas S."/>
            <person name="Labutti K."/>
            <person name="Lindquist E."/>
            <person name="Lipzen A."/>
            <person name="Khouja H.-R."/>
            <person name="Murat C."/>
            <person name="Ohm R."/>
            <person name="Olson A."/>
            <person name="Spatafora J."/>
            <person name="Veneault-Fourrey C."/>
            <person name="Henrissat B."/>
            <person name="Grigoriev I."/>
            <person name="Martin F."/>
            <person name="Perotto S."/>
        </authorList>
    </citation>
    <scope>NUCLEOTIDE SEQUENCE [LARGE SCALE GENOMIC DNA]</scope>
    <source>
        <strain evidence="4 5">E</strain>
    </source>
</reference>
<dbReference type="InterPro" id="IPR031348">
    <property type="entry name" value="PigL_N"/>
</dbReference>
<evidence type="ECO:0000259" key="3">
    <source>
        <dbReference type="Pfam" id="PF24883"/>
    </source>
</evidence>
<evidence type="ECO:0000259" key="2">
    <source>
        <dbReference type="Pfam" id="PF17111"/>
    </source>
</evidence>
<evidence type="ECO:0000313" key="5">
    <source>
        <dbReference type="Proteomes" id="UP000235371"/>
    </source>
</evidence>
<feature type="domain" description="Azaphilone pigments biosynthesis cluster protein L N-terminal" evidence="2">
    <location>
        <begin position="2"/>
        <end position="103"/>
    </location>
</feature>
<dbReference type="Pfam" id="PF24883">
    <property type="entry name" value="NPHP3_N"/>
    <property type="match status" value="1"/>
</dbReference>
<dbReference type="Proteomes" id="UP000235371">
    <property type="component" value="Unassembled WGS sequence"/>
</dbReference>
<organism evidence="4 5">
    <name type="scientific">Hyaloscypha bicolor E</name>
    <dbReference type="NCBI Taxonomy" id="1095630"/>
    <lineage>
        <taxon>Eukaryota</taxon>
        <taxon>Fungi</taxon>
        <taxon>Dikarya</taxon>
        <taxon>Ascomycota</taxon>
        <taxon>Pezizomycotina</taxon>
        <taxon>Leotiomycetes</taxon>
        <taxon>Helotiales</taxon>
        <taxon>Hyaloscyphaceae</taxon>
        <taxon>Hyaloscypha</taxon>
        <taxon>Hyaloscypha bicolor</taxon>
    </lineage>
</organism>
<name>A0A2J6T690_9HELO</name>
<proteinExistence type="predicted"/>
<dbReference type="Pfam" id="PF17111">
    <property type="entry name" value="PigL_N"/>
    <property type="match status" value="1"/>
</dbReference>
<dbReference type="RefSeq" id="XP_024735377.1">
    <property type="nucleotide sequence ID" value="XM_024875056.1"/>
</dbReference>
<dbReference type="InterPro" id="IPR056884">
    <property type="entry name" value="NPHP3-like_N"/>
</dbReference>
<dbReference type="GeneID" id="36583136"/>
<gene>
    <name evidence="4" type="ORF">K444DRAFT_532146</name>
</gene>
<feature type="domain" description="Nephrocystin 3-like N-terminal" evidence="3">
    <location>
        <begin position="225"/>
        <end position="336"/>
    </location>
</feature>
<keyword evidence="5" id="KW-1185">Reference proteome</keyword>
<protein>
    <submittedName>
        <fullName evidence="4">Uncharacterized protein</fullName>
    </submittedName>
</protein>
<keyword evidence="1" id="KW-0677">Repeat</keyword>
<dbReference type="PANTHER" id="PTHR10039">
    <property type="entry name" value="AMELOGENIN"/>
    <property type="match status" value="1"/>
</dbReference>
<dbReference type="InParanoid" id="A0A2J6T690"/>
<sequence>MADPLSISASIPGLMTIADIVIRNGYKYIRAVRDSDKAVAKLISDVNSLSGILHSLRNIAEGLEGESAPFISTTQVHHVESCYRTLRKINDLLDKFELSKTKGFLDQAKERLRWPLTHSETKALASEVEGHREKLALALNADEMSALIILLARQDALGTTLKWLDDARKEILEWLVPANIDPMRNQESAVTLRQPGTGVWFTDGIEFQEWKLKRNSKLWLHGIRFAFFYCDYKDAATQQLSNILGSLIKQLVLQKEAAFDLLIIFHESYLQPSGGYRSPNPESMLRLLHQITDLFSLTTVLIYGLDEITSNRLDAINVIQRIQQDHRRVRALYASRREADIEQSLGGYEQVFIVARSSDLELYVASEIDTRTRKRQLNIKDPDLKEQIMKRLIHGADGIGRALLEALAITPGDTCFDPNAMTSENEILRWCSSLVRRRATGDGIELAHFTVKEYLLSIEPTKDPRLAPFKICTKDSNLLLGQVCLTYLNLDELGKSPLQRTYSMTYGLMTPIWS</sequence>
<accession>A0A2J6T690</accession>
<evidence type="ECO:0000256" key="1">
    <source>
        <dbReference type="ARBA" id="ARBA00022737"/>
    </source>
</evidence>